<dbReference type="AlphaFoldDB" id="A0AAD4DR27"/>
<organism evidence="2 3">
    <name type="scientific">Suillus fuscotomentosus</name>
    <dbReference type="NCBI Taxonomy" id="1912939"/>
    <lineage>
        <taxon>Eukaryota</taxon>
        <taxon>Fungi</taxon>
        <taxon>Dikarya</taxon>
        <taxon>Basidiomycota</taxon>
        <taxon>Agaricomycotina</taxon>
        <taxon>Agaricomycetes</taxon>
        <taxon>Agaricomycetidae</taxon>
        <taxon>Boletales</taxon>
        <taxon>Suillineae</taxon>
        <taxon>Suillaceae</taxon>
        <taxon>Suillus</taxon>
    </lineage>
</organism>
<keyword evidence="3" id="KW-1185">Reference proteome</keyword>
<protein>
    <submittedName>
        <fullName evidence="2">Uncharacterized protein</fullName>
    </submittedName>
</protein>
<feature type="region of interest" description="Disordered" evidence="1">
    <location>
        <begin position="43"/>
        <end position="70"/>
    </location>
</feature>
<proteinExistence type="predicted"/>
<evidence type="ECO:0000313" key="2">
    <source>
        <dbReference type="EMBL" id="KAG1890511.1"/>
    </source>
</evidence>
<dbReference type="RefSeq" id="XP_041217777.1">
    <property type="nucleotide sequence ID" value="XM_041377855.1"/>
</dbReference>
<feature type="compositionally biased region" description="Pro residues" evidence="1">
    <location>
        <begin position="128"/>
        <end position="146"/>
    </location>
</feature>
<dbReference type="Proteomes" id="UP001195769">
    <property type="component" value="Unassembled WGS sequence"/>
</dbReference>
<dbReference type="EMBL" id="JABBWK010000142">
    <property type="protein sequence ID" value="KAG1890511.1"/>
    <property type="molecule type" value="Genomic_DNA"/>
</dbReference>
<dbReference type="GeneID" id="64672153"/>
<reference evidence="2" key="1">
    <citation type="journal article" date="2020" name="New Phytol.">
        <title>Comparative genomics reveals dynamic genome evolution in host specialist ectomycorrhizal fungi.</title>
        <authorList>
            <person name="Lofgren L.A."/>
            <person name="Nguyen N.H."/>
            <person name="Vilgalys R."/>
            <person name="Ruytinx J."/>
            <person name="Liao H.L."/>
            <person name="Branco S."/>
            <person name="Kuo A."/>
            <person name="LaButti K."/>
            <person name="Lipzen A."/>
            <person name="Andreopoulos W."/>
            <person name="Pangilinan J."/>
            <person name="Riley R."/>
            <person name="Hundley H."/>
            <person name="Na H."/>
            <person name="Barry K."/>
            <person name="Grigoriev I.V."/>
            <person name="Stajich J.E."/>
            <person name="Kennedy P.G."/>
        </authorList>
    </citation>
    <scope>NUCLEOTIDE SEQUENCE</scope>
    <source>
        <strain evidence="2">FC203</strain>
    </source>
</reference>
<sequence length="146" mass="16702">MTTATHYCLLSHGLGRRLRLRKIEAWAKALVRPCPRPGLGLAESGPAWPGPGLEAEPEHHYPDPVYAPERGPVYSRRYDVDERQHLPPYDDHPAATRGYHDWYNQRRMYQESRWIDHDEGFPGYSREAPPPRSLSPNIPPMAPPSS</sequence>
<feature type="region of interest" description="Disordered" evidence="1">
    <location>
        <begin position="118"/>
        <end position="146"/>
    </location>
</feature>
<accession>A0AAD4DR27</accession>
<gene>
    <name evidence="2" type="ORF">F5891DRAFT_987044</name>
</gene>
<name>A0AAD4DR27_9AGAM</name>
<evidence type="ECO:0000256" key="1">
    <source>
        <dbReference type="SAM" id="MobiDB-lite"/>
    </source>
</evidence>
<evidence type="ECO:0000313" key="3">
    <source>
        <dbReference type="Proteomes" id="UP001195769"/>
    </source>
</evidence>
<comment type="caution">
    <text evidence="2">The sequence shown here is derived from an EMBL/GenBank/DDBJ whole genome shotgun (WGS) entry which is preliminary data.</text>
</comment>